<proteinExistence type="predicted"/>
<organism evidence="2 3">
    <name type="scientific">Prunus avium</name>
    <name type="common">Cherry</name>
    <name type="synonym">Cerasus avium</name>
    <dbReference type="NCBI Taxonomy" id="42229"/>
    <lineage>
        <taxon>Eukaryota</taxon>
        <taxon>Viridiplantae</taxon>
        <taxon>Streptophyta</taxon>
        <taxon>Embryophyta</taxon>
        <taxon>Tracheophyta</taxon>
        <taxon>Spermatophyta</taxon>
        <taxon>Magnoliopsida</taxon>
        <taxon>eudicotyledons</taxon>
        <taxon>Gunneridae</taxon>
        <taxon>Pentapetalae</taxon>
        <taxon>rosids</taxon>
        <taxon>fabids</taxon>
        <taxon>Rosales</taxon>
        <taxon>Rosaceae</taxon>
        <taxon>Amygdaloideae</taxon>
        <taxon>Amygdaleae</taxon>
        <taxon>Prunus</taxon>
    </lineage>
</organism>
<dbReference type="PANTHER" id="PTHR46932:SF12">
    <property type="entry name" value="HEAVY METAL-ASSOCIATED ISOPRENYLATED PLANT PROTEIN 47"/>
    <property type="match status" value="1"/>
</dbReference>
<dbReference type="GO" id="GO:0046872">
    <property type="term" value="F:metal ion binding"/>
    <property type="evidence" value="ECO:0007669"/>
    <property type="project" value="InterPro"/>
</dbReference>
<dbReference type="PANTHER" id="PTHR46932">
    <property type="entry name" value="HEAVY METAL-ASSOCIATED ISOPRENYLATED PLANT PROTEIN 47"/>
    <property type="match status" value="1"/>
</dbReference>
<dbReference type="KEGG" id="pavi:110760137"/>
<reference evidence="3" key="1">
    <citation type="submission" date="2025-08" db="UniProtKB">
        <authorList>
            <consortium name="RefSeq"/>
        </authorList>
    </citation>
    <scope>IDENTIFICATION</scope>
</reference>
<evidence type="ECO:0000259" key="1">
    <source>
        <dbReference type="PROSITE" id="PS50846"/>
    </source>
</evidence>
<feature type="domain" description="HMA" evidence="1">
    <location>
        <begin position="70"/>
        <end position="139"/>
    </location>
</feature>
<keyword evidence="2" id="KW-1185">Reference proteome</keyword>
<dbReference type="GeneID" id="110760137"/>
<gene>
    <name evidence="3" type="primary">LOC110760137</name>
</gene>
<dbReference type="RefSeq" id="XP_021818024.1">
    <property type="nucleotide sequence ID" value="XM_021962332.1"/>
</dbReference>
<dbReference type="AlphaFoldDB" id="A0A6P5SPK4"/>
<evidence type="ECO:0000313" key="3">
    <source>
        <dbReference type="RefSeq" id="XP_021818024.1"/>
    </source>
</evidence>
<sequence length="188" mass="20760">MERILVFSLALGTLYQRLLRKKLRSATIVKVEEVKEAKADKKEEKPTPPVQWISSASYCAPQCPSMYYGVQKIVVSVPMHCDKCRTKALKIAAAAHGVSKVSIEGADKGHMEVIGDGVDSVCLTSLLRKKLGFAAIVKVEEVKKDKDDKKEEKATPPPGCVQYCPPMCYEQGTQWRSHVEPKGVPGPY</sequence>
<evidence type="ECO:0000313" key="2">
    <source>
        <dbReference type="Proteomes" id="UP000515124"/>
    </source>
</evidence>
<dbReference type="PROSITE" id="PS50846">
    <property type="entry name" value="HMA_2"/>
    <property type="match status" value="1"/>
</dbReference>
<dbReference type="InterPro" id="IPR042885">
    <property type="entry name" value="HIPP47/16"/>
</dbReference>
<dbReference type="Gene3D" id="3.30.70.100">
    <property type="match status" value="1"/>
</dbReference>
<dbReference type="InterPro" id="IPR006121">
    <property type="entry name" value="HMA_dom"/>
</dbReference>
<accession>A0A6P5SPK4</accession>
<dbReference type="Proteomes" id="UP000515124">
    <property type="component" value="Unplaced"/>
</dbReference>
<name>A0A6P5SPK4_PRUAV</name>
<protein>
    <submittedName>
        <fullName evidence="3">Heavy metal-associated isoprenylated plant protein 47-like</fullName>
    </submittedName>
</protein>